<feature type="non-terminal residue" evidence="1">
    <location>
        <position position="1"/>
    </location>
</feature>
<evidence type="ECO:0000313" key="2">
    <source>
        <dbReference type="Proteomes" id="UP000789920"/>
    </source>
</evidence>
<dbReference type="EMBL" id="CAJVQC010024257">
    <property type="protein sequence ID" value="CAG8725813.1"/>
    <property type="molecule type" value="Genomic_DNA"/>
</dbReference>
<keyword evidence="2" id="KW-1185">Reference proteome</keyword>
<comment type="caution">
    <text evidence="1">The sequence shown here is derived from an EMBL/GenBank/DDBJ whole genome shotgun (WGS) entry which is preliminary data.</text>
</comment>
<protein>
    <submittedName>
        <fullName evidence="1">411_t:CDS:1</fullName>
    </submittedName>
</protein>
<organism evidence="1 2">
    <name type="scientific">Racocetra persica</name>
    <dbReference type="NCBI Taxonomy" id="160502"/>
    <lineage>
        <taxon>Eukaryota</taxon>
        <taxon>Fungi</taxon>
        <taxon>Fungi incertae sedis</taxon>
        <taxon>Mucoromycota</taxon>
        <taxon>Glomeromycotina</taxon>
        <taxon>Glomeromycetes</taxon>
        <taxon>Diversisporales</taxon>
        <taxon>Gigasporaceae</taxon>
        <taxon>Racocetra</taxon>
    </lineage>
</organism>
<name>A0ACA9PY41_9GLOM</name>
<reference evidence="1" key="1">
    <citation type="submission" date="2021-06" db="EMBL/GenBank/DDBJ databases">
        <authorList>
            <person name="Kallberg Y."/>
            <person name="Tangrot J."/>
            <person name="Rosling A."/>
        </authorList>
    </citation>
    <scope>NUCLEOTIDE SEQUENCE</scope>
    <source>
        <strain evidence="1">MA461A</strain>
    </source>
</reference>
<proteinExistence type="predicted"/>
<gene>
    <name evidence="1" type="ORF">RPERSI_LOCUS11685</name>
</gene>
<accession>A0ACA9PY41</accession>
<sequence length="79" mass="9173">NEDTITVFKFLMPGIKLPKRKVIDSRVLIKSAKLLQENIIKIAKNDIDEVTMTFDSWTNIKQEHLWNIVFITTGEQSLI</sequence>
<evidence type="ECO:0000313" key="1">
    <source>
        <dbReference type="EMBL" id="CAG8725813.1"/>
    </source>
</evidence>
<dbReference type="Proteomes" id="UP000789920">
    <property type="component" value="Unassembled WGS sequence"/>
</dbReference>